<comment type="caution">
    <text evidence="2">The sequence shown here is derived from an EMBL/GenBank/DDBJ whole genome shotgun (WGS) entry which is preliminary data.</text>
</comment>
<dbReference type="EMBL" id="VFQC01000001">
    <property type="protein sequence ID" value="TQN30583.1"/>
    <property type="molecule type" value="Genomic_DNA"/>
</dbReference>
<accession>A0A543NFG5</accession>
<dbReference type="AlphaFoldDB" id="A0A543NFG5"/>
<feature type="compositionally biased region" description="Acidic residues" evidence="1">
    <location>
        <begin position="193"/>
        <end position="203"/>
    </location>
</feature>
<feature type="region of interest" description="Disordered" evidence="1">
    <location>
        <begin position="170"/>
        <end position="206"/>
    </location>
</feature>
<feature type="compositionally biased region" description="Basic and acidic residues" evidence="1">
    <location>
        <begin position="170"/>
        <end position="190"/>
    </location>
</feature>
<sequence>MSETPAHRDTSRRPDLEAIRQRAAHFDGDTVMYGPADRDALLAEVDRLIRQREEARGDRDDVRLVEGGSALVVPDSPQMLRETLCVAAARISDSLDGRRAEHVVRLQRLIAECDRHRPLGPDGKHGDLHTATCECEDTPATSHTPEPKRPAVEAIRTRCDAARDMLQEMRRERDAARAERDQFREQRDQLAAEAEDEEDDDSLPDATGVDAAARVVCGRAGCQAIRLGTPACDEHRATAWQALLTAVCTAEPVEDDQEEGGDQ</sequence>
<dbReference type="Proteomes" id="UP000317422">
    <property type="component" value="Unassembled WGS sequence"/>
</dbReference>
<organism evidence="2 3">
    <name type="scientific">Haloactinospora alba</name>
    <dbReference type="NCBI Taxonomy" id="405555"/>
    <lineage>
        <taxon>Bacteria</taxon>
        <taxon>Bacillati</taxon>
        <taxon>Actinomycetota</taxon>
        <taxon>Actinomycetes</taxon>
        <taxon>Streptosporangiales</taxon>
        <taxon>Nocardiopsidaceae</taxon>
        <taxon>Haloactinospora</taxon>
    </lineage>
</organism>
<evidence type="ECO:0000313" key="3">
    <source>
        <dbReference type="Proteomes" id="UP000317422"/>
    </source>
</evidence>
<protein>
    <submittedName>
        <fullName evidence="2">Uncharacterized protein</fullName>
    </submittedName>
</protein>
<proteinExistence type="predicted"/>
<keyword evidence="3" id="KW-1185">Reference proteome</keyword>
<name>A0A543NFG5_9ACTN</name>
<evidence type="ECO:0000256" key="1">
    <source>
        <dbReference type="SAM" id="MobiDB-lite"/>
    </source>
</evidence>
<dbReference type="RefSeq" id="WP_211351722.1">
    <property type="nucleotide sequence ID" value="NZ_VFQC01000001.1"/>
</dbReference>
<reference evidence="2 3" key="1">
    <citation type="submission" date="2019-06" db="EMBL/GenBank/DDBJ databases">
        <title>Sequencing the genomes of 1000 actinobacteria strains.</title>
        <authorList>
            <person name="Klenk H.-P."/>
        </authorList>
    </citation>
    <scope>NUCLEOTIDE SEQUENCE [LARGE SCALE GENOMIC DNA]</scope>
    <source>
        <strain evidence="2 3">DSM 45015</strain>
    </source>
</reference>
<gene>
    <name evidence="2" type="ORF">FHX37_0465</name>
</gene>
<evidence type="ECO:0000313" key="2">
    <source>
        <dbReference type="EMBL" id="TQN30583.1"/>
    </source>
</evidence>